<evidence type="ECO:0000256" key="1">
    <source>
        <dbReference type="SAM" id="SignalP"/>
    </source>
</evidence>
<proteinExistence type="predicted"/>
<comment type="caution">
    <text evidence="2">The sequence shown here is derived from an EMBL/GenBank/DDBJ whole genome shotgun (WGS) entry which is preliminary data.</text>
</comment>
<organism evidence="2 3">
    <name type="scientific">Patella caerulea</name>
    <name type="common">Rayed Mediterranean limpet</name>
    <dbReference type="NCBI Taxonomy" id="87958"/>
    <lineage>
        <taxon>Eukaryota</taxon>
        <taxon>Metazoa</taxon>
        <taxon>Spiralia</taxon>
        <taxon>Lophotrochozoa</taxon>
        <taxon>Mollusca</taxon>
        <taxon>Gastropoda</taxon>
        <taxon>Patellogastropoda</taxon>
        <taxon>Patelloidea</taxon>
        <taxon>Patellidae</taxon>
        <taxon>Patella</taxon>
    </lineage>
</organism>
<reference evidence="2 3" key="1">
    <citation type="submission" date="2024-01" db="EMBL/GenBank/DDBJ databases">
        <title>The genome of the rayed Mediterranean limpet Patella caerulea (Linnaeus, 1758).</title>
        <authorList>
            <person name="Anh-Thu Weber A."/>
            <person name="Halstead-Nussloch G."/>
        </authorList>
    </citation>
    <scope>NUCLEOTIDE SEQUENCE [LARGE SCALE GENOMIC DNA]</scope>
    <source>
        <strain evidence="2">AATW-2023a</strain>
        <tissue evidence="2">Whole specimen</tissue>
    </source>
</reference>
<gene>
    <name evidence="2" type="ORF">SNE40_020080</name>
</gene>
<name>A0AAN8GDR4_PATCE</name>
<keyword evidence="1" id="KW-0732">Signal</keyword>
<dbReference type="EMBL" id="JAZGQO010000015">
    <property type="protein sequence ID" value="KAK6168926.1"/>
    <property type="molecule type" value="Genomic_DNA"/>
</dbReference>
<dbReference type="AlphaFoldDB" id="A0AAN8GDR4"/>
<accession>A0AAN8GDR4</accession>
<feature type="signal peptide" evidence="1">
    <location>
        <begin position="1"/>
        <end position="22"/>
    </location>
</feature>
<protein>
    <submittedName>
        <fullName evidence="2">Uncharacterized protein</fullName>
    </submittedName>
</protein>
<evidence type="ECO:0000313" key="2">
    <source>
        <dbReference type="EMBL" id="KAK6168926.1"/>
    </source>
</evidence>
<evidence type="ECO:0000313" key="3">
    <source>
        <dbReference type="Proteomes" id="UP001347796"/>
    </source>
</evidence>
<dbReference type="Proteomes" id="UP001347796">
    <property type="component" value="Unassembled WGS sequence"/>
</dbReference>
<sequence length="79" mass="9304">MTKKVSPFILLLIYFTLLTTNAYRFYGPYDIFQPRDVRWQRVIKSNDDGSSKPASMPKIADRDDYLRQLVRMLEDAGKK</sequence>
<keyword evidence="3" id="KW-1185">Reference proteome</keyword>
<feature type="chain" id="PRO_5043020336" evidence="1">
    <location>
        <begin position="23"/>
        <end position="79"/>
    </location>
</feature>